<sequence length="102" mass="11768">MDAVVWEVGRFFGKECAHFILPKGASWWQIVPRSTTTPLLKRNTILRIAMEQDYEKMYILYTPVKLKHSLADNVPDKIPKKRKGGYSIISSSQGTLMKRIRS</sequence>
<accession>A0A7S0CJK3</accession>
<protein>
    <submittedName>
        <fullName evidence="1">Uncharacterized protein</fullName>
    </submittedName>
</protein>
<reference evidence="1" key="1">
    <citation type="submission" date="2021-01" db="EMBL/GenBank/DDBJ databases">
        <authorList>
            <person name="Corre E."/>
            <person name="Pelletier E."/>
            <person name="Niang G."/>
            <person name="Scheremetjew M."/>
            <person name="Finn R."/>
            <person name="Kale V."/>
            <person name="Holt S."/>
            <person name="Cochrane G."/>
            <person name="Meng A."/>
            <person name="Brown T."/>
            <person name="Cohen L."/>
        </authorList>
    </citation>
    <scope>NUCLEOTIDE SEQUENCE</scope>
    <source>
        <strain evidence="1">CCAP1064/1</strain>
    </source>
</reference>
<name>A0A7S0CJK3_9STRA</name>
<organism evidence="1">
    <name type="scientific">Proboscia inermis</name>
    <dbReference type="NCBI Taxonomy" id="420281"/>
    <lineage>
        <taxon>Eukaryota</taxon>
        <taxon>Sar</taxon>
        <taxon>Stramenopiles</taxon>
        <taxon>Ochrophyta</taxon>
        <taxon>Bacillariophyta</taxon>
        <taxon>Coscinodiscophyceae</taxon>
        <taxon>Rhizosoleniophycidae</taxon>
        <taxon>Rhizosoleniales</taxon>
        <taxon>Rhizosoleniaceae</taxon>
        <taxon>Proboscia</taxon>
    </lineage>
</organism>
<dbReference type="AlphaFoldDB" id="A0A7S0CJK3"/>
<gene>
    <name evidence="1" type="ORF">PINE0816_LOCUS21285</name>
</gene>
<dbReference type="EMBL" id="HBEL01045750">
    <property type="protein sequence ID" value="CAD8425125.1"/>
    <property type="molecule type" value="Transcribed_RNA"/>
</dbReference>
<proteinExistence type="predicted"/>
<evidence type="ECO:0000313" key="1">
    <source>
        <dbReference type="EMBL" id="CAD8425125.1"/>
    </source>
</evidence>